<dbReference type="Pfam" id="PF17921">
    <property type="entry name" value="Integrase_H2C2"/>
    <property type="match status" value="1"/>
</dbReference>
<dbReference type="Proteomes" id="UP001497382">
    <property type="component" value="Unassembled WGS sequence"/>
</dbReference>
<feature type="region of interest" description="Disordered" evidence="3">
    <location>
        <begin position="223"/>
        <end position="249"/>
    </location>
</feature>
<dbReference type="Pfam" id="PF00665">
    <property type="entry name" value="rve"/>
    <property type="match status" value="1"/>
</dbReference>
<evidence type="ECO:0000256" key="3">
    <source>
        <dbReference type="SAM" id="MobiDB-lite"/>
    </source>
</evidence>
<evidence type="ECO:0000256" key="2">
    <source>
        <dbReference type="SAM" id="Coils"/>
    </source>
</evidence>
<evidence type="ECO:0000313" key="6">
    <source>
        <dbReference type="EMBL" id="CAL1293315.1"/>
    </source>
</evidence>
<protein>
    <recommendedName>
        <fullName evidence="1">RNA-directed DNA polymerase</fullName>
        <ecNumber evidence="1">2.7.7.49</ecNumber>
    </recommendedName>
</protein>
<dbReference type="Gene3D" id="3.30.420.10">
    <property type="entry name" value="Ribonuclease H-like superfamily/Ribonuclease H"/>
    <property type="match status" value="1"/>
</dbReference>
<dbReference type="FunFam" id="1.10.340.70:FF:000001">
    <property type="entry name" value="Retrovirus-related Pol polyprotein from transposon gypsy-like Protein"/>
    <property type="match status" value="1"/>
</dbReference>
<dbReference type="EMBL" id="CAXIEN010000323">
    <property type="protein sequence ID" value="CAL1293315.1"/>
    <property type="molecule type" value="Genomic_DNA"/>
</dbReference>
<feature type="compositionally biased region" description="Basic and acidic residues" evidence="3">
    <location>
        <begin position="230"/>
        <end position="241"/>
    </location>
</feature>
<reference evidence="6 7" key="1">
    <citation type="submission" date="2024-04" db="EMBL/GenBank/DDBJ databases">
        <authorList>
            <person name="Rising A."/>
            <person name="Reimegard J."/>
            <person name="Sonavane S."/>
            <person name="Akerstrom W."/>
            <person name="Nylinder S."/>
            <person name="Hedman E."/>
            <person name="Kallberg Y."/>
        </authorList>
    </citation>
    <scope>NUCLEOTIDE SEQUENCE [LARGE SCALE GENOMIC DNA]</scope>
</reference>
<dbReference type="SUPFAM" id="SSF53098">
    <property type="entry name" value="Ribonuclease H-like"/>
    <property type="match status" value="1"/>
</dbReference>
<name>A0AAV2BBQ3_9ARAC</name>
<keyword evidence="4" id="KW-0732">Signal</keyword>
<dbReference type="InterPro" id="IPR036397">
    <property type="entry name" value="RNaseH_sf"/>
</dbReference>
<dbReference type="InterPro" id="IPR041588">
    <property type="entry name" value="Integrase_H2C2"/>
</dbReference>
<feature type="coiled-coil region" evidence="2">
    <location>
        <begin position="102"/>
        <end position="141"/>
    </location>
</feature>
<dbReference type="PROSITE" id="PS50994">
    <property type="entry name" value="INTEGRASE"/>
    <property type="match status" value="1"/>
</dbReference>
<dbReference type="InterPro" id="IPR012337">
    <property type="entry name" value="RNaseH-like_sf"/>
</dbReference>
<evidence type="ECO:0000256" key="1">
    <source>
        <dbReference type="ARBA" id="ARBA00012493"/>
    </source>
</evidence>
<dbReference type="AlphaFoldDB" id="A0AAV2BBQ3"/>
<accession>A0AAV2BBQ3</accession>
<dbReference type="InterPro" id="IPR001584">
    <property type="entry name" value="Integrase_cat-core"/>
</dbReference>
<dbReference type="EC" id="2.7.7.49" evidence="1"/>
<dbReference type="Gene3D" id="1.10.340.70">
    <property type="match status" value="1"/>
</dbReference>
<organism evidence="6 7">
    <name type="scientific">Larinioides sclopetarius</name>
    <dbReference type="NCBI Taxonomy" id="280406"/>
    <lineage>
        <taxon>Eukaryota</taxon>
        <taxon>Metazoa</taxon>
        <taxon>Ecdysozoa</taxon>
        <taxon>Arthropoda</taxon>
        <taxon>Chelicerata</taxon>
        <taxon>Arachnida</taxon>
        <taxon>Araneae</taxon>
        <taxon>Araneomorphae</taxon>
        <taxon>Entelegynae</taxon>
        <taxon>Araneoidea</taxon>
        <taxon>Araneidae</taxon>
        <taxon>Larinioides</taxon>
    </lineage>
</organism>
<gene>
    <name evidence="6" type="ORF">LARSCL_LOCUS18129</name>
</gene>
<sequence>MRFPVAVLYFGAFGPVIALRSPWASPKGNFHSISDFVDSRLGRFLWSTTRRFHARTHDYDDFIWNISRLWRESSSSFPIYGTRTTRRPSDIHVGSPIFNWQREELKEQEKDERARQFELEREKIELEKQKMSLELEKLKLSTSNNSTEVSNPNTGPVCLPLAQVKISLKSREVRTKAAVVRSELDKGRYIMGNRTASLLTDAQLKEISTPYATNAIQTRAQALRTQNNESKQREIHSKEDTSLSPNDDKEDISLQTEIQESVPELTLEDEDFQLPSLDANGDELSLLKISVDELLKSQAEDSELKPLFELAKVSHENDKKNQNFVVNELLIKKHEDHVGDVRKLIVIPKKFRARIMSLCHENTSGHLGVTKTKDRLARHFFWPKCYKDVENYVRSCDSCQKAGKPNEKKAPLKLVPIIQEVFSKLNIDAVGPLPTNQNGKRFIITSICLSSKYPDAVPVTDLTSISVTDALLNIFSRTGFPAEIQCDQGTSFVSNLTSEFFERFGIKVCHSSVHHPQSNPVERFHRTIKRILRVGYDDCNI</sequence>
<dbReference type="GO" id="GO:0015074">
    <property type="term" value="P:DNA integration"/>
    <property type="evidence" value="ECO:0007669"/>
    <property type="project" value="InterPro"/>
</dbReference>
<dbReference type="PANTHER" id="PTHR37984">
    <property type="entry name" value="PROTEIN CBG26694"/>
    <property type="match status" value="1"/>
</dbReference>
<comment type="caution">
    <text evidence="6">The sequence shown here is derived from an EMBL/GenBank/DDBJ whole genome shotgun (WGS) entry which is preliminary data.</text>
</comment>
<evidence type="ECO:0000259" key="5">
    <source>
        <dbReference type="PROSITE" id="PS50994"/>
    </source>
</evidence>
<keyword evidence="7" id="KW-1185">Reference proteome</keyword>
<feature type="signal peptide" evidence="4">
    <location>
        <begin position="1"/>
        <end position="18"/>
    </location>
</feature>
<keyword evidence="2" id="KW-0175">Coiled coil</keyword>
<feature type="chain" id="PRO_5043999191" description="RNA-directed DNA polymerase" evidence="4">
    <location>
        <begin position="19"/>
        <end position="541"/>
    </location>
</feature>
<dbReference type="PANTHER" id="PTHR37984:SF15">
    <property type="entry name" value="INTEGRASE CATALYTIC DOMAIN-CONTAINING PROTEIN"/>
    <property type="match status" value="1"/>
</dbReference>
<evidence type="ECO:0000313" key="7">
    <source>
        <dbReference type="Proteomes" id="UP001497382"/>
    </source>
</evidence>
<proteinExistence type="predicted"/>
<dbReference type="GO" id="GO:0003964">
    <property type="term" value="F:RNA-directed DNA polymerase activity"/>
    <property type="evidence" value="ECO:0007669"/>
    <property type="project" value="UniProtKB-EC"/>
</dbReference>
<dbReference type="GO" id="GO:0003676">
    <property type="term" value="F:nucleic acid binding"/>
    <property type="evidence" value="ECO:0007669"/>
    <property type="project" value="InterPro"/>
</dbReference>
<dbReference type="InterPro" id="IPR050951">
    <property type="entry name" value="Retrovirus_Pol_polyprotein"/>
</dbReference>
<evidence type="ECO:0000256" key="4">
    <source>
        <dbReference type="SAM" id="SignalP"/>
    </source>
</evidence>
<feature type="domain" description="Integrase catalytic" evidence="5">
    <location>
        <begin position="412"/>
        <end position="541"/>
    </location>
</feature>